<evidence type="ECO:0000256" key="8">
    <source>
        <dbReference type="ARBA" id="ARBA00022737"/>
    </source>
</evidence>
<dbReference type="InParanoid" id="A0A2P6NWP7"/>
<feature type="domain" description="IPT/TIG" evidence="16">
    <location>
        <begin position="1196"/>
        <end position="1262"/>
    </location>
</feature>
<dbReference type="InterPro" id="IPR003368">
    <property type="entry name" value="POMP_repeat"/>
</dbReference>
<dbReference type="CDD" id="cd16693">
    <property type="entry name" value="mRING-H2-C3H3C2_WDR24"/>
    <property type="match status" value="1"/>
</dbReference>
<dbReference type="PANTHER" id="PTHR46200">
    <property type="entry name" value="GATOR COMPLEX PROTEIN WDR24"/>
    <property type="match status" value="1"/>
</dbReference>
<keyword evidence="4" id="KW-0964">Secreted</keyword>
<comment type="subcellular location">
    <subcellularLocation>
        <location evidence="1">Cell envelope</location>
    </subcellularLocation>
    <subcellularLocation>
        <location evidence="2">Cell outer membrane</location>
    </subcellularLocation>
    <subcellularLocation>
        <location evidence="3">Secreted</location>
    </subcellularLocation>
</comment>
<dbReference type="InterPro" id="IPR019775">
    <property type="entry name" value="WD40_repeat_CS"/>
</dbReference>
<evidence type="ECO:0000256" key="4">
    <source>
        <dbReference type="ARBA" id="ARBA00022525"/>
    </source>
</evidence>
<dbReference type="Pfam" id="PF01833">
    <property type="entry name" value="TIG"/>
    <property type="match status" value="1"/>
</dbReference>
<sequence>MSKPIPSNQGPAINVGSITPSNLNASVGSLPSNGLVGGDFRITLNGTLNALNLSHDKKQVVVVGLLKIVNIEENGLVEAQNLRVGKDSRNLNSASVDVKWHPSEQHKNLIATAATNGAVVIWNNHYVGSQKQERVINDHSRTVNRISWHPDHPWTLLSGSQDGTMKLWDIRDPTNCKVTFDGKSESVRDVKFSRQFSNYFAAAFDNGTVQGPVFCIDWHPEDKSLIATGGRDRFIQVWDLNEKLEKKGKPLHTIQTVSSVSHVVWRPHQKYHLASSALVESKVHVWNVKKPFIPSMSFLGHSDVVTDIEWLGSDKILSCGKDSTLQLQHTRNAYRPYQHVRSTGVTWTPRGQLAFINEKINRGNTILAEEQRRVSFTKVVDGKNPTWGVEGSSISVELAEKYRFEEKEMNFPDMCSHNAQVAKEAKMYQISQSWMMLRLFFENHTVQPEAPPPTPNPQSVILTKSNTKVTPFSPSTKPETVNTNSPHTDILRPPSYTQDNLYSACIIRQRRLKFTDLFESEPGFLINGQMFLDGNLPMTGDLQMLDDNNYLPMISFPYPLMPLNALEGGLVKEATNLVVGSIGSNMELERSLSGIKMVKDSRQRSEISTNNHAKSFGGLFADELEYDPKPVILEMLQHYAETGDIQTAVIMSLVLGDRIAVPKEMLKQWSLAYIDILHRLQLWGFANEIIKKSKDTDIRAINQTSTTIHTSCNNCGKPLLHLGWICDTCHKMTNPCSLCHRPVHGRYVWCQICGHGGHIEHLSEWFSEEKMCPTGCGHKCITRGNTLQTDGKGVDHCCEGRYFPRKDVQASHASAFLFWILLLGVSSQSVIDDCVFEDSEASNGGAIYSDETSPLTITNSQFLYNVASGNGGALYLNAGATLSDLYFYNNTAVLDGGAIYSAVSINQSTWYNITSTNNHAARGGAFYLAEGGSIDSSTFNGNMASQDGGVVATLAGLTLTSYVGGGNSDNNHGWAVAGLNTATSYNITFSGQLNCDLFGHYNGSIVGPFRQTWTSDSGTPLGYGLPPLYASLYSQPDTSGRGLSFSLYGRGVALLPLVGALSSNGLNCTINGTNIACPTAPNTGVNRTFSLDQFCGSLSFNFQSPTFHYQTEVPTQGGPVNITGTNFGLSPSVMSISLPHIGVDHVPATSIVEDHREATFEVPAGTGNFSASLTVDHQTVNFFFHYGSPILNDLTSDGNSLFISGANFGANSSKVYVTVNGLPCSDVLFTVLHLEISCSIPTSAKRSNVQYAIQVTVDGQSSIKTFDIITPTTSSPIASTVPAAIIPPSNGLSGGAIAGIVIGSILILIILILIVAFVLLKRKRQAAEENEMDEVGVVMGASRADPATAIQLSLQKS</sequence>
<dbReference type="PROSITE" id="PS50082">
    <property type="entry name" value="WD_REPEATS_2"/>
    <property type="match status" value="2"/>
</dbReference>
<evidence type="ECO:0000256" key="7">
    <source>
        <dbReference type="ARBA" id="ARBA00022729"/>
    </source>
</evidence>
<protein>
    <submittedName>
        <fullName evidence="18">Uncharacterized protein</fullName>
    </submittedName>
</protein>
<dbReference type="Pfam" id="PF02415">
    <property type="entry name" value="Chlam_PMP"/>
    <property type="match status" value="1"/>
</dbReference>
<name>A0A2P6NWP7_9EUKA</name>
<keyword evidence="9" id="KW-0863">Zinc-finger</keyword>
<dbReference type="GO" id="GO:0005829">
    <property type="term" value="C:cytosol"/>
    <property type="evidence" value="ECO:0007669"/>
    <property type="project" value="TreeGrafter"/>
</dbReference>
<feature type="transmembrane region" description="Helical" evidence="15">
    <location>
        <begin position="1296"/>
        <end position="1320"/>
    </location>
</feature>
<dbReference type="InterPro" id="IPR037590">
    <property type="entry name" value="WDR24"/>
</dbReference>
<keyword evidence="10" id="KW-0862">Zinc</keyword>
<dbReference type="FunCoup" id="A0A2P6NWP7">
    <property type="interactions" value="161"/>
</dbReference>
<proteinExistence type="predicted"/>
<dbReference type="Gene3D" id="2.130.10.10">
    <property type="entry name" value="YVTN repeat-like/Quinoprotein amine dehydrogenase"/>
    <property type="match status" value="2"/>
</dbReference>
<dbReference type="InterPro" id="IPR015943">
    <property type="entry name" value="WD40/YVTN_repeat-like_dom_sf"/>
</dbReference>
<dbReference type="Pfam" id="PF00400">
    <property type="entry name" value="WD40"/>
    <property type="match status" value="3"/>
</dbReference>
<dbReference type="GO" id="GO:0061700">
    <property type="term" value="C:GATOR2 complex"/>
    <property type="evidence" value="ECO:0007669"/>
    <property type="project" value="TreeGrafter"/>
</dbReference>
<dbReference type="InterPro" id="IPR011050">
    <property type="entry name" value="Pectin_lyase_fold/virulence"/>
</dbReference>
<keyword evidence="12" id="KW-0998">Cell outer membrane</keyword>
<dbReference type="GO" id="GO:0008270">
    <property type="term" value="F:zinc ion binding"/>
    <property type="evidence" value="ECO:0007669"/>
    <property type="project" value="UniProtKB-KW"/>
</dbReference>
<dbReference type="SMART" id="SM00320">
    <property type="entry name" value="WD40"/>
    <property type="match status" value="5"/>
</dbReference>
<feature type="domain" description="WDR59/RTC1-like RING zinc finger" evidence="17">
    <location>
        <begin position="733"/>
        <end position="782"/>
    </location>
</feature>
<evidence type="ECO:0000313" key="18">
    <source>
        <dbReference type="EMBL" id="PRP88387.1"/>
    </source>
</evidence>
<dbReference type="PROSITE" id="PS00678">
    <property type="entry name" value="WD_REPEATS_1"/>
    <property type="match status" value="2"/>
</dbReference>
<dbReference type="OrthoDB" id="60955at2759"/>
<dbReference type="GO" id="GO:0005576">
    <property type="term" value="C:extracellular region"/>
    <property type="evidence" value="ECO:0007669"/>
    <property type="project" value="UniProtKB-SubCell"/>
</dbReference>
<keyword evidence="11 15" id="KW-0472">Membrane</keyword>
<accession>A0A2P6NWP7</accession>
<evidence type="ECO:0000256" key="6">
    <source>
        <dbReference type="ARBA" id="ARBA00022723"/>
    </source>
</evidence>
<keyword evidence="19" id="KW-1185">Reference proteome</keyword>
<evidence type="ECO:0000256" key="13">
    <source>
        <dbReference type="PROSITE-ProRule" id="PRU00221"/>
    </source>
</evidence>
<evidence type="ECO:0000256" key="5">
    <source>
        <dbReference type="ARBA" id="ARBA00022574"/>
    </source>
</evidence>
<dbReference type="SUPFAM" id="SSF51126">
    <property type="entry name" value="Pectin lyase-like"/>
    <property type="match status" value="1"/>
</dbReference>
<keyword evidence="8" id="KW-0677">Repeat</keyword>
<gene>
    <name evidence="18" type="ORF">PROFUN_03301</name>
</gene>
<dbReference type="PANTHER" id="PTHR46200:SF1">
    <property type="entry name" value="GATOR COMPLEX PROTEIN WDR24"/>
    <property type="match status" value="1"/>
</dbReference>
<dbReference type="STRING" id="1890364.A0A2P6NWP7"/>
<evidence type="ECO:0000313" key="19">
    <source>
        <dbReference type="Proteomes" id="UP000241769"/>
    </source>
</evidence>
<keyword evidence="6" id="KW-0479">Metal-binding</keyword>
<dbReference type="EMBL" id="MDYQ01000011">
    <property type="protein sequence ID" value="PRP88387.1"/>
    <property type="molecule type" value="Genomic_DNA"/>
</dbReference>
<keyword evidence="15" id="KW-1133">Transmembrane helix</keyword>
<dbReference type="Proteomes" id="UP000241769">
    <property type="component" value="Unassembled WGS sequence"/>
</dbReference>
<reference evidence="18 19" key="1">
    <citation type="journal article" date="2018" name="Genome Biol. Evol.">
        <title>Multiple Roots of Fruiting Body Formation in Amoebozoa.</title>
        <authorList>
            <person name="Hillmann F."/>
            <person name="Forbes G."/>
            <person name="Novohradska S."/>
            <person name="Ferling I."/>
            <person name="Riege K."/>
            <person name="Groth M."/>
            <person name="Westermann M."/>
            <person name="Marz M."/>
            <person name="Spaller T."/>
            <person name="Winckler T."/>
            <person name="Schaap P."/>
            <person name="Glockner G."/>
        </authorList>
    </citation>
    <scope>NUCLEOTIDE SEQUENCE [LARGE SCALE GENOMIC DNA]</scope>
    <source>
        <strain evidence="18 19">Jena</strain>
    </source>
</reference>
<organism evidence="18 19">
    <name type="scientific">Planoprotostelium fungivorum</name>
    <dbReference type="NCBI Taxonomy" id="1890364"/>
    <lineage>
        <taxon>Eukaryota</taxon>
        <taxon>Amoebozoa</taxon>
        <taxon>Evosea</taxon>
        <taxon>Variosea</taxon>
        <taxon>Cavosteliida</taxon>
        <taxon>Cavosteliaceae</taxon>
        <taxon>Planoprotostelium</taxon>
    </lineage>
</organism>
<evidence type="ECO:0000259" key="17">
    <source>
        <dbReference type="Pfam" id="PF17120"/>
    </source>
</evidence>
<evidence type="ECO:0000256" key="1">
    <source>
        <dbReference type="ARBA" id="ARBA00004196"/>
    </source>
</evidence>
<comment type="caution">
    <text evidence="18">The sequence shown here is derived from an EMBL/GenBank/DDBJ whole genome shotgun (WGS) entry which is preliminary data.</text>
</comment>
<dbReference type="PROSITE" id="PS50294">
    <property type="entry name" value="WD_REPEATS_REGION"/>
    <property type="match status" value="1"/>
</dbReference>
<dbReference type="InterPro" id="IPR002909">
    <property type="entry name" value="IPT_dom"/>
</dbReference>
<dbReference type="InterPro" id="IPR013783">
    <property type="entry name" value="Ig-like_fold"/>
</dbReference>
<evidence type="ECO:0000259" key="16">
    <source>
        <dbReference type="Pfam" id="PF01833"/>
    </source>
</evidence>
<evidence type="ECO:0000256" key="11">
    <source>
        <dbReference type="ARBA" id="ARBA00023136"/>
    </source>
</evidence>
<evidence type="ECO:0000256" key="10">
    <source>
        <dbReference type="ARBA" id="ARBA00022833"/>
    </source>
</evidence>
<evidence type="ECO:0000256" key="2">
    <source>
        <dbReference type="ARBA" id="ARBA00004442"/>
    </source>
</evidence>
<dbReference type="InterPro" id="IPR036322">
    <property type="entry name" value="WD40_repeat_dom_sf"/>
</dbReference>
<dbReference type="GO" id="GO:0016239">
    <property type="term" value="P:positive regulation of macroautophagy"/>
    <property type="evidence" value="ECO:0007669"/>
    <property type="project" value="TreeGrafter"/>
</dbReference>
<evidence type="ECO:0000256" key="3">
    <source>
        <dbReference type="ARBA" id="ARBA00004613"/>
    </source>
</evidence>
<dbReference type="GO" id="GO:0005774">
    <property type="term" value="C:vacuolar membrane"/>
    <property type="evidence" value="ECO:0007669"/>
    <property type="project" value="TreeGrafter"/>
</dbReference>
<keyword evidence="7" id="KW-0732">Signal</keyword>
<feature type="compositionally biased region" description="Polar residues" evidence="14">
    <location>
        <begin position="468"/>
        <end position="487"/>
    </location>
</feature>
<evidence type="ECO:0000256" key="15">
    <source>
        <dbReference type="SAM" id="Phobius"/>
    </source>
</evidence>
<feature type="repeat" description="WD" evidence="13">
    <location>
        <begin position="213"/>
        <end position="241"/>
    </location>
</feature>
<dbReference type="GO" id="GO:1904263">
    <property type="term" value="P:positive regulation of TORC1 signaling"/>
    <property type="evidence" value="ECO:0007669"/>
    <property type="project" value="TreeGrafter"/>
</dbReference>
<dbReference type="Pfam" id="PF17120">
    <property type="entry name" value="zf-RING_16"/>
    <property type="match status" value="1"/>
</dbReference>
<dbReference type="SUPFAM" id="SSF50978">
    <property type="entry name" value="WD40 repeat-like"/>
    <property type="match status" value="1"/>
</dbReference>
<dbReference type="InterPro" id="IPR001680">
    <property type="entry name" value="WD40_rpt"/>
</dbReference>
<dbReference type="Gene3D" id="2.60.40.10">
    <property type="entry name" value="Immunoglobulins"/>
    <property type="match status" value="1"/>
</dbReference>
<keyword evidence="5 13" id="KW-0853">WD repeat</keyword>
<feature type="region of interest" description="Disordered" evidence="14">
    <location>
        <begin position="468"/>
        <end position="493"/>
    </location>
</feature>
<keyword evidence="15" id="KW-0812">Transmembrane</keyword>
<evidence type="ECO:0000256" key="14">
    <source>
        <dbReference type="SAM" id="MobiDB-lite"/>
    </source>
</evidence>
<dbReference type="InterPro" id="IPR049566">
    <property type="entry name" value="WDR59_RTC1-like_RING_Znf"/>
</dbReference>
<evidence type="ECO:0000256" key="9">
    <source>
        <dbReference type="ARBA" id="ARBA00022771"/>
    </source>
</evidence>
<feature type="repeat" description="WD" evidence="13">
    <location>
        <begin position="136"/>
        <end position="178"/>
    </location>
</feature>
<evidence type="ECO:0000256" key="12">
    <source>
        <dbReference type="ARBA" id="ARBA00023237"/>
    </source>
</evidence>